<evidence type="ECO:0000313" key="3">
    <source>
        <dbReference type="EMBL" id="TND52013.1"/>
    </source>
</evidence>
<dbReference type="Pfam" id="PF01051">
    <property type="entry name" value="Rep3_N"/>
    <property type="match status" value="1"/>
</dbReference>
<evidence type="ECO:0000256" key="1">
    <source>
        <dbReference type="ARBA" id="ARBA00038283"/>
    </source>
</evidence>
<accession>A0AAX2UQ49</accession>
<dbReference type="InterPro" id="IPR036388">
    <property type="entry name" value="WH-like_DNA-bd_sf"/>
</dbReference>
<dbReference type="Gene3D" id="1.10.10.10">
    <property type="entry name" value="Winged helix-like DNA-binding domain superfamily/Winged helix DNA-binding domain"/>
    <property type="match status" value="2"/>
</dbReference>
<comment type="caution">
    <text evidence="3">The sequence shown here is derived from an EMBL/GenBank/DDBJ whole genome shotgun (WGS) entry which is preliminary data.</text>
</comment>
<dbReference type="Proteomes" id="UP000796104">
    <property type="component" value="Unassembled WGS sequence"/>
</dbReference>
<dbReference type="AlphaFoldDB" id="A0AAX2UQ49"/>
<dbReference type="EMBL" id="PDXJ01000025">
    <property type="protein sequence ID" value="TND52013.1"/>
    <property type="molecule type" value="Genomic_DNA"/>
</dbReference>
<feature type="domain" description="Initiator Rep protein WH1" evidence="2">
    <location>
        <begin position="22"/>
        <end position="169"/>
    </location>
</feature>
<organism evidence="3 4">
    <name type="scientific">Aeromonas veronii</name>
    <dbReference type="NCBI Taxonomy" id="654"/>
    <lineage>
        <taxon>Bacteria</taxon>
        <taxon>Pseudomonadati</taxon>
        <taxon>Pseudomonadota</taxon>
        <taxon>Gammaproteobacteria</taxon>
        <taxon>Aeromonadales</taxon>
        <taxon>Aeromonadaceae</taxon>
        <taxon>Aeromonas</taxon>
    </lineage>
</organism>
<proteinExistence type="inferred from homology"/>
<dbReference type="Pfam" id="PF21205">
    <property type="entry name" value="Rep3_C"/>
    <property type="match status" value="1"/>
</dbReference>
<dbReference type="GO" id="GO:0003887">
    <property type="term" value="F:DNA-directed DNA polymerase activity"/>
    <property type="evidence" value="ECO:0007669"/>
    <property type="project" value="InterPro"/>
</dbReference>
<reference evidence="3" key="1">
    <citation type="submission" date="2017-10" db="EMBL/GenBank/DDBJ databases">
        <authorList>
            <person name="Colston S.M."/>
            <person name="Graf J."/>
        </authorList>
    </citation>
    <scope>NUCLEOTIDE SEQUENCE</scope>
    <source>
        <strain evidence="3">BAQ071013-135</strain>
    </source>
</reference>
<protein>
    <submittedName>
        <fullName evidence="3">RepB family plasmid replication initiator protein</fullName>
    </submittedName>
</protein>
<evidence type="ECO:0000259" key="2">
    <source>
        <dbReference type="Pfam" id="PF01051"/>
    </source>
</evidence>
<reference evidence="3" key="2">
    <citation type="journal article" date="2019" name="PLoS ONE">
        <title>Identification and characterization of putative Aeromonas spp. T3SS effectors.</title>
        <authorList>
            <person name="Rangel L.T."/>
            <person name="Marden J."/>
            <person name="Colston S."/>
            <person name="Setubal J.C."/>
            <person name="Graf J."/>
            <person name="Gogarten J.P."/>
        </authorList>
    </citation>
    <scope>NUCLEOTIDE SEQUENCE</scope>
    <source>
        <strain evidence="3">BAQ071013-135</strain>
    </source>
</reference>
<comment type="similarity">
    <text evidence="1">Belongs to the initiator RepB protein family.</text>
</comment>
<sequence>MATKLTTGCHQMKKTPQRVAWQSNALLSAAYTMSRDEKRILWLCLSQLNGAEETIPDEITITNAEYAQLFELDSGNASYDISNAMEKLRAREVIFYHPDEDGEDGEKAYSAKNIVIGRGKKPRRGEHTIELNPKLSKFLLGLSRDFTKLQLLDVTDLRNPHAMRLYENLIQFENTKTFCQKVEWFIERYQLPASYSRYANFKQKFLDVAVSEINAKTPLSVGYVENKTGRKVTSILFSFARKQASKGVTA</sequence>
<name>A0AAX2UQ49_AERVE</name>
<dbReference type="SUPFAM" id="SSF46785">
    <property type="entry name" value="Winged helix' DNA-binding domain"/>
    <property type="match status" value="2"/>
</dbReference>
<dbReference type="GO" id="GO:0006270">
    <property type="term" value="P:DNA replication initiation"/>
    <property type="evidence" value="ECO:0007669"/>
    <property type="project" value="InterPro"/>
</dbReference>
<gene>
    <name evidence="3" type="ORF">CF123_18005</name>
</gene>
<dbReference type="InterPro" id="IPR000525">
    <property type="entry name" value="Initiator_Rep_WH1"/>
</dbReference>
<evidence type="ECO:0000313" key="4">
    <source>
        <dbReference type="Proteomes" id="UP000796104"/>
    </source>
</evidence>
<dbReference type="InterPro" id="IPR036390">
    <property type="entry name" value="WH_DNA-bd_sf"/>
</dbReference>